<sequence>MANTLKVTRKILENIVENTINEVMDEITAYHGTDANFDNFDLAYMGTGAGKQDYGYGIYLSILPDGTQQYGKNAYTVEIPSDNKKYLIADKVYSPSFVNKLKNKLYQLIITQDDTYKGAEKELMRDLNITFNDIDGTSIYGSIETYLGSDKRTSEFLYSMGFIGLKYRNGKYENVVMFNPKDIKIINKKLG</sequence>
<organism evidence="1">
    <name type="scientific">Myoviridae sp. ctNQV2</name>
    <dbReference type="NCBI Taxonomy" id="2827683"/>
    <lineage>
        <taxon>Viruses</taxon>
        <taxon>Duplodnaviria</taxon>
        <taxon>Heunggongvirae</taxon>
        <taxon>Uroviricota</taxon>
        <taxon>Caudoviricetes</taxon>
    </lineage>
</organism>
<accession>A0A8S5RYQ5</accession>
<name>A0A8S5RYQ5_9CAUD</name>
<dbReference type="EMBL" id="BK032510">
    <property type="protein sequence ID" value="DAF43808.1"/>
    <property type="molecule type" value="Genomic_DNA"/>
</dbReference>
<protein>
    <submittedName>
        <fullName evidence="1">PolyVal ADP-Ribosyltransferase</fullName>
    </submittedName>
</protein>
<reference evidence="1" key="1">
    <citation type="journal article" date="2021" name="Proc. Natl. Acad. Sci. U.S.A.">
        <title>A Catalog of Tens of Thousands of Viruses from Human Metagenomes Reveals Hidden Associations with Chronic Diseases.</title>
        <authorList>
            <person name="Tisza M.J."/>
            <person name="Buck C.B."/>
        </authorList>
    </citation>
    <scope>NUCLEOTIDE SEQUENCE</scope>
    <source>
        <strain evidence="1">CtNQV2</strain>
    </source>
</reference>
<evidence type="ECO:0000313" key="1">
    <source>
        <dbReference type="EMBL" id="DAF43808.1"/>
    </source>
</evidence>
<proteinExistence type="predicted"/>